<accession>R5LZJ5</accession>
<keyword evidence="7" id="KW-0131">Cell cycle</keyword>
<keyword evidence="4 6" id="KW-1133">Transmembrane helix</keyword>
<dbReference type="GO" id="GO:0032153">
    <property type="term" value="C:cell division site"/>
    <property type="evidence" value="ECO:0007669"/>
    <property type="project" value="TreeGrafter"/>
</dbReference>
<dbReference type="Proteomes" id="UP000018300">
    <property type="component" value="Unassembled WGS sequence"/>
</dbReference>
<reference evidence="7" key="1">
    <citation type="submission" date="2012-11" db="EMBL/GenBank/DDBJ databases">
        <title>Dependencies among metagenomic species, viruses, plasmids and units of genetic variation.</title>
        <authorList>
            <person name="Nielsen H.B."/>
            <person name="Almeida M."/>
            <person name="Juncker A.S."/>
            <person name="Rasmussen S."/>
            <person name="Li J."/>
            <person name="Sunagawa S."/>
            <person name="Plichta D."/>
            <person name="Gautier L."/>
            <person name="Le Chatelier E."/>
            <person name="Peletier E."/>
            <person name="Bonde I."/>
            <person name="Nielsen T."/>
            <person name="Manichanh C."/>
            <person name="Arumugam M."/>
            <person name="Batto J."/>
            <person name="Santos M.B.Q.D."/>
            <person name="Blom N."/>
            <person name="Borruel N."/>
            <person name="Burgdorf K.S."/>
            <person name="Boumezbeur F."/>
            <person name="Casellas F."/>
            <person name="Dore J."/>
            <person name="Guarner F."/>
            <person name="Hansen T."/>
            <person name="Hildebrand F."/>
            <person name="Kaas R.S."/>
            <person name="Kennedy S."/>
            <person name="Kristiansen K."/>
            <person name="Kultima J.R."/>
            <person name="Leonard P."/>
            <person name="Levenez F."/>
            <person name="Lund O."/>
            <person name="Moumen B."/>
            <person name="Le Paslier D."/>
            <person name="Pons N."/>
            <person name="Pedersen O."/>
            <person name="Prifti E."/>
            <person name="Qin J."/>
            <person name="Raes J."/>
            <person name="Tap J."/>
            <person name="Tims S."/>
            <person name="Ussery D.W."/>
            <person name="Yamada T."/>
            <person name="MetaHit consortium"/>
            <person name="Renault P."/>
            <person name="Sicheritz-Ponten T."/>
            <person name="Bork P."/>
            <person name="Wang J."/>
            <person name="Brunak S."/>
            <person name="Ehrlich S.D."/>
        </authorList>
    </citation>
    <scope>NUCLEOTIDE SEQUENCE [LARGE SCALE GENOMIC DNA]</scope>
</reference>
<evidence type="ECO:0000313" key="8">
    <source>
        <dbReference type="Proteomes" id="UP000018300"/>
    </source>
</evidence>
<evidence type="ECO:0000256" key="4">
    <source>
        <dbReference type="ARBA" id="ARBA00022989"/>
    </source>
</evidence>
<feature type="transmembrane region" description="Helical" evidence="6">
    <location>
        <begin position="295"/>
        <end position="319"/>
    </location>
</feature>
<dbReference type="PANTHER" id="PTHR30474">
    <property type="entry name" value="CELL CYCLE PROTEIN"/>
    <property type="match status" value="1"/>
</dbReference>
<feature type="transmembrane region" description="Helical" evidence="6">
    <location>
        <begin position="66"/>
        <end position="88"/>
    </location>
</feature>
<comment type="subcellular location">
    <subcellularLocation>
        <location evidence="1">Membrane</location>
        <topology evidence="1">Multi-pass membrane protein</topology>
    </subcellularLocation>
</comment>
<evidence type="ECO:0000256" key="5">
    <source>
        <dbReference type="ARBA" id="ARBA00023136"/>
    </source>
</evidence>
<keyword evidence="5 6" id="KW-0472">Membrane</keyword>
<name>R5LZJ5_9FIRM</name>
<dbReference type="GO" id="GO:0051301">
    <property type="term" value="P:cell division"/>
    <property type="evidence" value="ECO:0007669"/>
    <property type="project" value="UniProtKB-KW"/>
</dbReference>
<evidence type="ECO:0000256" key="1">
    <source>
        <dbReference type="ARBA" id="ARBA00004141"/>
    </source>
</evidence>
<dbReference type="GO" id="GO:0015648">
    <property type="term" value="F:lipid-linked peptidoglycan transporter activity"/>
    <property type="evidence" value="ECO:0007669"/>
    <property type="project" value="TreeGrafter"/>
</dbReference>
<feature type="transmembrane region" description="Helical" evidence="6">
    <location>
        <begin position="405"/>
        <end position="427"/>
    </location>
</feature>
<organism evidence="7 8">
    <name type="scientific">Eshraghiella crossota CAG:259</name>
    <dbReference type="NCBI Taxonomy" id="1263062"/>
    <lineage>
        <taxon>Bacteria</taxon>
        <taxon>Bacillati</taxon>
        <taxon>Bacillota</taxon>
        <taxon>Clostridia</taxon>
        <taxon>Lachnospirales</taxon>
        <taxon>Lachnospiraceae</taxon>
        <taxon>Eshraghiella</taxon>
    </lineage>
</organism>
<evidence type="ECO:0000313" key="7">
    <source>
        <dbReference type="EMBL" id="CCY78491.1"/>
    </source>
</evidence>
<evidence type="ECO:0000256" key="3">
    <source>
        <dbReference type="ARBA" id="ARBA00022960"/>
    </source>
</evidence>
<protein>
    <submittedName>
        <fullName evidence="7">Bacterial cell division membrane protein</fullName>
    </submittedName>
</protein>
<comment type="caution">
    <text evidence="7">The sequence shown here is derived from an EMBL/GenBank/DDBJ whole genome shotgun (WGS) entry which is preliminary data.</text>
</comment>
<dbReference type="PANTHER" id="PTHR30474:SF3">
    <property type="entry name" value="PEPTIDOGLYCAN GLYCOSYLTRANSFERASE RODA"/>
    <property type="match status" value="1"/>
</dbReference>
<feature type="transmembrane region" description="Helical" evidence="6">
    <location>
        <begin position="123"/>
        <end position="140"/>
    </location>
</feature>
<gene>
    <name evidence="7" type="ORF">BN569_01358</name>
</gene>
<dbReference type="AlphaFoldDB" id="R5LZJ5"/>
<keyword evidence="2 6" id="KW-0812">Transmembrane</keyword>
<keyword evidence="7" id="KW-0132">Cell division</keyword>
<feature type="transmembrane region" description="Helical" evidence="6">
    <location>
        <begin position="254"/>
        <end position="274"/>
    </location>
</feature>
<feature type="transmembrane region" description="Helical" evidence="6">
    <location>
        <begin position="41"/>
        <end position="60"/>
    </location>
</feature>
<dbReference type="EMBL" id="CAYU010000107">
    <property type="protein sequence ID" value="CCY78491.1"/>
    <property type="molecule type" value="Genomic_DNA"/>
</dbReference>
<keyword evidence="3" id="KW-0133">Cell shape</keyword>
<feature type="transmembrane region" description="Helical" evidence="6">
    <location>
        <begin position="12"/>
        <end position="29"/>
    </location>
</feature>
<feature type="transmembrane region" description="Helical" evidence="6">
    <location>
        <begin position="371"/>
        <end position="393"/>
    </location>
</feature>
<feature type="transmembrane region" description="Helical" evidence="6">
    <location>
        <begin position="339"/>
        <end position="359"/>
    </location>
</feature>
<proteinExistence type="predicted"/>
<sequence length="444" mass="49165">MENIIINLSKYILVFLMLLYTYLCFRINTISTYKKNKGHVIAQKVFIMLIFAVCYALILYHNFSLITFLCLALELIYLIFFPVLFKVIYPESSDVITNNMTFMLALGFVMIERLAPHNAIKQFGIVMAGSVLFFFIPVFFRKKEAVIKAKYVYAIVGIILLAITLVLGRTSFGANLSFTIAGLTFQPSEFVKILFVLFVASMLSKSSGFKEILISAIFAFAHVIILVLSTDLGAALIFFIVYLIMIYIASGKVVYLLTGFAAGAGASVVAYHLFAHIRVRVSVWLNPWADIDGKGYQITQSLFAIGTGGWFGMGLYGGLPTSIPVVSKDFVFSAIAEEFGLIFAICVALVCVSIFLEIMKNATLCKDMFNKLLAAGIGVLYIFQCFLTIGGVTKFIPSTGVTLPFVSYGGSSILSSLIMFAIVQTVCMKVREDINEKEIRKSKE</sequence>
<dbReference type="GO" id="GO:0008360">
    <property type="term" value="P:regulation of cell shape"/>
    <property type="evidence" value="ECO:0007669"/>
    <property type="project" value="UniProtKB-KW"/>
</dbReference>
<feature type="transmembrane region" description="Helical" evidence="6">
    <location>
        <begin position="215"/>
        <end position="248"/>
    </location>
</feature>
<evidence type="ECO:0000256" key="6">
    <source>
        <dbReference type="SAM" id="Phobius"/>
    </source>
</evidence>
<feature type="transmembrane region" description="Helical" evidence="6">
    <location>
        <begin position="95"/>
        <end position="111"/>
    </location>
</feature>
<dbReference type="InterPro" id="IPR001182">
    <property type="entry name" value="FtsW/RodA"/>
</dbReference>
<feature type="transmembrane region" description="Helical" evidence="6">
    <location>
        <begin position="178"/>
        <end position="203"/>
    </location>
</feature>
<evidence type="ECO:0000256" key="2">
    <source>
        <dbReference type="ARBA" id="ARBA00022692"/>
    </source>
</evidence>
<dbReference type="Pfam" id="PF01098">
    <property type="entry name" value="FTSW_RODA_SPOVE"/>
    <property type="match status" value="1"/>
</dbReference>
<dbReference type="GO" id="GO:0005886">
    <property type="term" value="C:plasma membrane"/>
    <property type="evidence" value="ECO:0007669"/>
    <property type="project" value="TreeGrafter"/>
</dbReference>
<feature type="transmembrane region" description="Helical" evidence="6">
    <location>
        <begin position="152"/>
        <end position="172"/>
    </location>
</feature>